<dbReference type="RefSeq" id="WP_202656059.1">
    <property type="nucleotide sequence ID" value="NZ_JAESWB010000365.1"/>
</dbReference>
<protein>
    <submittedName>
        <fullName evidence="1">Pyridoxamine 5'-phosphate oxidase family protein</fullName>
    </submittedName>
</protein>
<name>A0ABS1TU29_9BACI</name>
<dbReference type="InterPro" id="IPR012349">
    <property type="entry name" value="Split_barrel_FMN-bd"/>
</dbReference>
<comment type="caution">
    <text evidence="1">The sequence shown here is derived from an EMBL/GenBank/DDBJ whole genome shotgun (WGS) entry which is preliminary data.</text>
</comment>
<evidence type="ECO:0000313" key="1">
    <source>
        <dbReference type="EMBL" id="MBL4954820.1"/>
    </source>
</evidence>
<keyword evidence="2" id="KW-1185">Reference proteome</keyword>
<evidence type="ECO:0000313" key="2">
    <source>
        <dbReference type="Proteomes" id="UP000623967"/>
    </source>
</evidence>
<accession>A0ABS1TU29</accession>
<dbReference type="InterPro" id="IPR024747">
    <property type="entry name" value="Pyridox_Oxase-rel"/>
</dbReference>
<dbReference type="PANTHER" id="PTHR34071">
    <property type="entry name" value="5-NITROIMIDAZOLE ANTIBIOTICS RESISTANCE PROTEIN, NIMA-FAMILY-RELATED PROTEIN-RELATED"/>
    <property type="match status" value="1"/>
</dbReference>
<dbReference type="PANTHER" id="PTHR34071:SF2">
    <property type="entry name" value="FLAVIN-NUCLEOTIDE-BINDING PROTEIN"/>
    <property type="match status" value="1"/>
</dbReference>
<sequence length="181" mass="20289">MQKIRQEKLACTDQQRIDQFLRTTRTGYLGLTDGNSPYVVPLNFTWLNGAIYFHGAAQGRKIELIETNPNGCFTVAEDYGTMVSPIPAKTDTAYMSVMLFGSLTKVTDLAEATAAMQALLDKYVPGYYDKQLSSSHVEKYRSSLGSYTLVFKLTPSELTAKENQLNPHLLFQQGRKVEMDI</sequence>
<gene>
    <name evidence="1" type="ORF">JK635_21920</name>
</gene>
<dbReference type="Gene3D" id="2.30.110.10">
    <property type="entry name" value="Electron Transport, Fmn-binding Protein, Chain A"/>
    <property type="match status" value="1"/>
</dbReference>
<dbReference type="Pfam" id="PF12900">
    <property type="entry name" value="Pyridox_ox_2"/>
    <property type="match status" value="1"/>
</dbReference>
<dbReference type="Proteomes" id="UP000623967">
    <property type="component" value="Unassembled WGS sequence"/>
</dbReference>
<proteinExistence type="predicted"/>
<dbReference type="EMBL" id="JAESWB010000365">
    <property type="protein sequence ID" value="MBL4954820.1"/>
    <property type="molecule type" value="Genomic_DNA"/>
</dbReference>
<dbReference type="SUPFAM" id="SSF50475">
    <property type="entry name" value="FMN-binding split barrel"/>
    <property type="match status" value="1"/>
</dbReference>
<reference evidence="1 2" key="1">
    <citation type="submission" date="2021-01" db="EMBL/GenBank/DDBJ databases">
        <title>Genome public.</title>
        <authorList>
            <person name="Liu C."/>
            <person name="Sun Q."/>
        </authorList>
    </citation>
    <scope>NUCLEOTIDE SEQUENCE [LARGE SCALE GENOMIC DNA]</scope>
    <source>
        <strain evidence="1 2">YIM B02564</strain>
    </source>
</reference>
<organism evidence="1 2">
    <name type="scientific">Neobacillus paridis</name>
    <dbReference type="NCBI Taxonomy" id="2803862"/>
    <lineage>
        <taxon>Bacteria</taxon>
        <taxon>Bacillati</taxon>
        <taxon>Bacillota</taxon>
        <taxon>Bacilli</taxon>
        <taxon>Bacillales</taxon>
        <taxon>Bacillaceae</taxon>
        <taxon>Neobacillus</taxon>
    </lineage>
</organism>